<dbReference type="InterPro" id="IPR051809">
    <property type="entry name" value="Plant_receptor-like_S/T_kinase"/>
</dbReference>
<dbReference type="SUPFAM" id="SSF56112">
    <property type="entry name" value="Protein kinase-like (PK-like)"/>
    <property type="match status" value="1"/>
</dbReference>
<name>A0A699THT1_TANCI</name>
<dbReference type="PROSITE" id="PS50011">
    <property type="entry name" value="PROTEIN_KINASE_DOM"/>
    <property type="match status" value="1"/>
</dbReference>
<dbReference type="PANTHER" id="PTHR27008">
    <property type="entry name" value="OS04G0122200 PROTEIN"/>
    <property type="match status" value="1"/>
</dbReference>
<keyword evidence="4" id="KW-0677">Repeat</keyword>
<dbReference type="GO" id="GO:0016020">
    <property type="term" value="C:membrane"/>
    <property type="evidence" value="ECO:0007669"/>
    <property type="project" value="UniProtKB-SubCell"/>
</dbReference>
<sequence>MQGKKKCSSQPSQCSGNERFLKVSYNELLKVTGGFSTENLIGEGGFSSVYKGILDANDDRFVAIKVLHLLNR</sequence>
<dbReference type="EMBL" id="BKCJ011241347">
    <property type="protein sequence ID" value="GFD08859.1"/>
    <property type="molecule type" value="Genomic_DNA"/>
</dbReference>
<keyword evidence="7" id="KW-0067">ATP-binding</keyword>
<dbReference type="InterPro" id="IPR000719">
    <property type="entry name" value="Prot_kinase_dom"/>
</dbReference>
<dbReference type="GO" id="GO:0004672">
    <property type="term" value="F:protein kinase activity"/>
    <property type="evidence" value="ECO:0007669"/>
    <property type="project" value="InterPro"/>
</dbReference>
<comment type="subcellular location">
    <subcellularLocation>
        <location evidence="1">Membrane</location>
    </subcellularLocation>
</comment>
<evidence type="ECO:0000313" key="9">
    <source>
        <dbReference type="EMBL" id="GFD08859.1"/>
    </source>
</evidence>
<keyword evidence="7" id="KW-0547">Nucleotide-binding</keyword>
<evidence type="ECO:0000256" key="5">
    <source>
        <dbReference type="ARBA" id="ARBA00022989"/>
    </source>
</evidence>
<dbReference type="PANTHER" id="PTHR27008:SF596">
    <property type="entry name" value="OS02G0215500 PROTEIN"/>
    <property type="match status" value="1"/>
</dbReference>
<reference evidence="9" key="1">
    <citation type="journal article" date="2019" name="Sci. Rep.">
        <title>Draft genome of Tanacetum cinerariifolium, the natural source of mosquito coil.</title>
        <authorList>
            <person name="Yamashiro T."/>
            <person name="Shiraishi A."/>
            <person name="Satake H."/>
            <person name="Nakayama K."/>
        </authorList>
    </citation>
    <scope>NUCLEOTIDE SEQUENCE</scope>
</reference>
<dbReference type="InterPro" id="IPR017441">
    <property type="entry name" value="Protein_kinase_ATP_BS"/>
</dbReference>
<gene>
    <name evidence="9" type="ORF">Tci_880828</name>
</gene>
<protein>
    <submittedName>
        <fullName evidence="9">Leucine-rich repeat protein</fullName>
    </submittedName>
</protein>
<evidence type="ECO:0000256" key="1">
    <source>
        <dbReference type="ARBA" id="ARBA00004370"/>
    </source>
</evidence>
<feature type="binding site" evidence="7">
    <location>
        <position position="65"/>
    </location>
    <ligand>
        <name>ATP</name>
        <dbReference type="ChEBI" id="CHEBI:30616"/>
    </ligand>
</feature>
<dbReference type="AlphaFoldDB" id="A0A699THT1"/>
<keyword evidence="5" id="KW-1133">Transmembrane helix</keyword>
<evidence type="ECO:0000256" key="3">
    <source>
        <dbReference type="ARBA" id="ARBA00022692"/>
    </source>
</evidence>
<feature type="domain" description="Protein kinase" evidence="8">
    <location>
        <begin position="35"/>
        <end position="72"/>
    </location>
</feature>
<dbReference type="GO" id="GO:0005524">
    <property type="term" value="F:ATP binding"/>
    <property type="evidence" value="ECO:0007669"/>
    <property type="project" value="UniProtKB-UniRule"/>
</dbReference>
<evidence type="ECO:0000256" key="7">
    <source>
        <dbReference type="PROSITE-ProRule" id="PRU10141"/>
    </source>
</evidence>
<comment type="caution">
    <text evidence="9">The sequence shown here is derived from an EMBL/GenBank/DDBJ whole genome shotgun (WGS) entry which is preliminary data.</text>
</comment>
<organism evidence="9">
    <name type="scientific">Tanacetum cinerariifolium</name>
    <name type="common">Dalmatian daisy</name>
    <name type="synonym">Chrysanthemum cinerariifolium</name>
    <dbReference type="NCBI Taxonomy" id="118510"/>
    <lineage>
        <taxon>Eukaryota</taxon>
        <taxon>Viridiplantae</taxon>
        <taxon>Streptophyta</taxon>
        <taxon>Embryophyta</taxon>
        <taxon>Tracheophyta</taxon>
        <taxon>Spermatophyta</taxon>
        <taxon>Magnoliopsida</taxon>
        <taxon>eudicotyledons</taxon>
        <taxon>Gunneridae</taxon>
        <taxon>Pentapetalae</taxon>
        <taxon>asterids</taxon>
        <taxon>campanulids</taxon>
        <taxon>Asterales</taxon>
        <taxon>Asteraceae</taxon>
        <taxon>Asteroideae</taxon>
        <taxon>Anthemideae</taxon>
        <taxon>Anthemidinae</taxon>
        <taxon>Tanacetum</taxon>
    </lineage>
</organism>
<evidence type="ECO:0000256" key="4">
    <source>
        <dbReference type="ARBA" id="ARBA00022737"/>
    </source>
</evidence>
<evidence type="ECO:0000256" key="6">
    <source>
        <dbReference type="ARBA" id="ARBA00023136"/>
    </source>
</evidence>
<keyword evidence="2" id="KW-0433">Leucine-rich repeat</keyword>
<evidence type="ECO:0000259" key="8">
    <source>
        <dbReference type="PROSITE" id="PS50011"/>
    </source>
</evidence>
<dbReference type="PROSITE" id="PS00107">
    <property type="entry name" value="PROTEIN_KINASE_ATP"/>
    <property type="match status" value="1"/>
</dbReference>
<keyword evidence="6" id="KW-0472">Membrane</keyword>
<accession>A0A699THT1</accession>
<dbReference type="InterPro" id="IPR011009">
    <property type="entry name" value="Kinase-like_dom_sf"/>
</dbReference>
<feature type="non-terminal residue" evidence="9">
    <location>
        <position position="72"/>
    </location>
</feature>
<dbReference type="Gene3D" id="3.30.200.20">
    <property type="entry name" value="Phosphorylase Kinase, domain 1"/>
    <property type="match status" value="1"/>
</dbReference>
<evidence type="ECO:0000256" key="2">
    <source>
        <dbReference type="ARBA" id="ARBA00022614"/>
    </source>
</evidence>
<proteinExistence type="predicted"/>
<keyword evidence="3" id="KW-0812">Transmembrane</keyword>